<feature type="compositionally biased region" description="Basic residues" evidence="2">
    <location>
        <begin position="98"/>
        <end position="114"/>
    </location>
</feature>
<feature type="compositionally biased region" description="Low complexity" evidence="2">
    <location>
        <begin position="125"/>
        <end position="135"/>
    </location>
</feature>
<keyword evidence="3" id="KW-0812">Transmembrane</keyword>
<evidence type="ECO:0000313" key="6">
    <source>
        <dbReference type="Proteomes" id="UP000037460"/>
    </source>
</evidence>
<proteinExistence type="inferred from homology"/>
<reference evidence="6" key="1">
    <citation type="journal article" date="2015" name="PLoS Genet.">
        <title>Genome Sequence and Transcriptome Analyses of Chrysochromulina tobin: Metabolic Tools for Enhanced Algal Fitness in the Prominent Order Prymnesiales (Haptophyceae).</title>
        <authorList>
            <person name="Hovde B.T."/>
            <person name="Deodato C.R."/>
            <person name="Hunsperger H.M."/>
            <person name="Ryken S.A."/>
            <person name="Yost W."/>
            <person name="Jha R.K."/>
            <person name="Patterson J."/>
            <person name="Monnat R.J. Jr."/>
            <person name="Barlow S.B."/>
            <person name="Starkenburg S.R."/>
            <person name="Cattolico R.A."/>
        </authorList>
    </citation>
    <scope>NUCLEOTIDE SEQUENCE</scope>
    <source>
        <strain evidence="6">CCMP291</strain>
    </source>
</reference>
<evidence type="ECO:0000256" key="1">
    <source>
        <dbReference type="ARBA" id="ARBA00007033"/>
    </source>
</evidence>
<dbReference type="AlphaFoldDB" id="A0A0M0K5G9"/>
<dbReference type="Proteomes" id="UP000037460">
    <property type="component" value="Unassembled WGS sequence"/>
</dbReference>
<dbReference type="InterPro" id="IPR005069">
    <property type="entry name" value="Nucl-diP-sugar_transferase"/>
</dbReference>
<dbReference type="PANTHER" id="PTHR47032">
    <property type="entry name" value="UDP-D-XYLOSE:L-FUCOSE ALPHA-1,3-D-XYLOSYLTRANSFERASE-RELATED"/>
    <property type="match status" value="1"/>
</dbReference>
<dbReference type="OrthoDB" id="1712432at2759"/>
<evidence type="ECO:0000259" key="4">
    <source>
        <dbReference type="Pfam" id="PF03407"/>
    </source>
</evidence>
<dbReference type="InterPro" id="IPR029044">
    <property type="entry name" value="Nucleotide-diphossugar_trans"/>
</dbReference>
<keyword evidence="3" id="KW-1133">Transmembrane helix</keyword>
<feature type="transmembrane region" description="Helical" evidence="3">
    <location>
        <begin position="30"/>
        <end position="51"/>
    </location>
</feature>
<sequence length="910" mass="99429">MISGIVTPECALGVLRGEGIAPLMSPPRRVLVVVDAVLVISILWLLLAPIWPVPIGPSSGYQEPDLDRTLREQAGASAEVGTLPRPWMSNATRGRAIGGKRKQHKKKKWKKRRQGQRDEEDETVAAAAQSQAPSEASCVPKAEHHCIANGRRVVVTLSIGKRSHFAVTRLPMEAYARRVGAEFVVVDSFAHVAIASWNATLQAGANSHFIKLPLLQWYLRRYDQLLFIDDDVLVSPYAADVFAATPCQELGAVYEGFHKQGWHAMHGRAFCSLYALETTLPSVCSPEAVKRVRIFNSGVMVLSSAHLPLLDGWDRRKLECRILCDQLYLNAMVRLRGVRVRQRGVCVRHLGDSYNLPGSEVRRVLATSDREIAAAKALPTLTGTSVADACFLHLTVLPAKPYTSHYLLTRTLEAGDVMNCTHGAGRAAMGASGALSWAQGGGAVRVSAGVGAAERAAMLAALPRLTYDIDKIWCKGRRAGCLVVPRTGMPSPRASAALHALDRPQRQARAVSGDAATQRPAPSAAPHDAQDDAATQAVCASHRHAARAGSRLAPLPDAMGGNASELPPEARRVLHRAVASAWDCHTVILLFATGDFVDLALNFMQAASSIQVTNFVLVAMDAKLGKIFDRFDAPPALLLPRVASGEVMISKLNVIGERQRFGLRVLESGFNVLFADLDAIFLRSPAPLLEDGDIIGERIWGRPISMVKQWGAAICTGFYFVRSNPRTIEIFRDTQARIVAKRAKQPKWQASDQWAINHAIYDANVRWHSPSPMKGIADFSTKFADESKAWGITEYHPSKFVVLPHVHVARACPILKHGTSKPPSDDKVETKKWQLWNHLLSHAYALHCFPPNSMPCGDKKHGEAGCDKSIIMGSAVHIHGEVVFDQRQGLWFMKAGWEEALKAPSTRDFG</sequence>
<protein>
    <submittedName>
        <fullName evidence="5">Acetyltransferase (Isoleucine patch superfamily protein)</fullName>
    </submittedName>
</protein>
<evidence type="ECO:0000313" key="5">
    <source>
        <dbReference type="EMBL" id="KOO34106.1"/>
    </source>
</evidence>
<feature type="region of interest" description="Disordered" evidence="2">
    <location>
        <begin position="497"/>
        <end position="540"/>
    </location>
</feature>
<keyword evidence="5" id="KW-0808">Transferase</keyword>
<dbReference type="GO" id="GO:0005794">
    <property type="term" value="C:Golgi apparatus"/>
    <property type="evidence" value="ECO:0007669"/>
    <property type="project" value="TreeGrafter"/>
</dbReference>
<organism evidence="5 6">
    <name type="scientific">Chrysochromulina tobinii</name>
    <dbReference type="NCBI Taxonomy" id="1460289"/>
    <lineage>
        <taxon>Eukaryota</taxon>
        <taxon>Haptista</taxon>
        <taxon>Haptophyta</taxon>
        <taxon>Prymnesiophyceae</taxon>
        <taxon>Prymnesiales</taxon>
        <taxon>Chrysochromulinaceae</taxon>
        <taxon>Chrysochromulina</taxon>
    </lineage>
</organism>
<evidence type="ECO:0000256" key="2">
    <source>
        <dbReference type="SAM" id="MobiDB-lite"/>
    </source>
</evidence>
<dbReference type="PANTHER" id="PTHR47032:SF1">
    <property type="entry name" value="UDP-D-XYLOSE:L-FUCOSE ALPHA-1,3-D-XYLOSYLTRANSFERASE-RELATED"/>
    <property type="match status" value="1"/>
</dbReference>
<dbReference type="Pfam" id="PF03407">
    <property type="entry name" value="Nucleotid_trans"/>
    <property type="match status" value="1"/>
</dbReference>
<dbReference type="InterPro" id="IPR052636">
    <property type="entry name" value="UDP-D-xylose:L-fucose_XylT"/>
</dbReference>
<accession>A0A0M0K5G9</accession>
<keyword evidence="3" id="KW-0472">Membrane</keyword>
<feature type="non-terminal residue" evidence="5">
    <location>
        <position position="910"/>
    </location>
</feature>
<keyword evidence="6" id="KW-1185">Reference proteome</keyword>
<dbReference type="EMBL" id="JWZX01001327">
    <property type="protein sequence ID" value="KOO34106.1"/>
    <property type="molecule type" value="Genomic_DNA"/>
</dbReference>
<name>A0A0M0K5G9_9EUKA</name>
<comment type="caution">
    <text evidence="5">The sequence shown here is derived from an EMBL/GenBank/DDBJ whole genome shotgun (WGS) entry which is preliminary data.</text>
</comment>
<dbReference type="SUPFAM" id="SSF53448">
    <property type="entry name" value="Nucleotide-diphospho-sugar transferases"/>
    <property type="match status" value="1"/>
</dbReference>
<gene>
    <name evidence="5" type="ORF">Ctob_014784</name>
</gene>
<feature type="domain" description="Nucleotide-diphospho-sugar transferase" evidence="4">
    <location>
        <begin position="612"/>
        <end position="760"/>
    </location>
</feature>
<dbReference type="GO" id="GO:0016757">
    <property type="term" value="F:glycosyltransferase activity"/>
    <property type="evidence" value="ECO:0007669"/>
    <property type="project" value="TreeGrafter"/>
</dbReference>
<evidence type="ECO:0000256" key="3">
    <source>
        <dbReference type="SAM" id="Phobius"/>
    </source>
</evidence>
<feature type="region of interest" description="Disordered" evidence="2">
    <location>
        <begin position="77"/>
        <end position="135"/>
    </location>
</feature>
<comment type="similarity">
    <text evidence="1">Belongs to the glycosyltransferase 77 family.</text>
</comment>